<dbReference type="Gene3D" id="3.90.228.10">
    <property type="match status" value="1"/>
</dbReference>
<comment type="similarity">
    <text evidence="4">Belongs to the ARTD/PARP family.</text>
</comment>
<keyword evidence="8" id="KW-1185">Reference proteome</keyword>
<dbReference type="GO" id="GO:0035861">
    <property type="term" value="C:site of double-strand break"/>
    <property type="evidence" value="ECO:0007669"/>
    <property type="project" value="TreeGrafter"/>
</dbReference>
<dbReference type="InterPro" id="IPR012317">
    <property type="entry name" value="Poly(ADP-ribose)pol_cat_dom"/>
</dbReference>
<dbReference type="GO" id="GO:0005730">
    <property type="term" value="C:nucleolus"/>
    <property type="evidence" value="ECO:0007669"/>
    <property type="project" value="TreeGrafter"/>
</dbReference>
<dbReference type="InterPro" id="IPR050800">
    <property type="entry name" value="ARTD/PARP"/>
</dbReference>
<dbReference type="PANTHER" id="PTHR10459:SF66">
    <property type="entry name" value="PROTEIN MONO-ADP-RIBOSYLTRANSFERASE PARP3"/>
    <property type="match status" value="1"/>
</dbReference>
<dbReference type="PROSITE" id="PS51059">
    <property type="entry name" value="PARP_CATALYTIC"/>
    <property type="match status" value="1"/>
</dbReference>
<keyword evidence="2 5" id="KW-0808">Transferase</keyword>
<evidence type="ECO:0000313" key="7">
    <source>
        <dbReference type="EMBL" id="KAJ8788021.1"/>
    </source>
</evidence>
<protein>
    <recommendedName>
        <fullName evidence="5">Poly [ADP-ribose] polymerase</fullName>
        <shortName evidence="5">PARP</shortName>
        <ecNumber evidence="5">2.4.2.-</ecNumber>
    </recommendedName>
</protein>
<name>A0AB34H5F7_ESCRO</name>
<dbReference type="EC" id="2.4.2.-" evidence="5"/>
<gene>
    <name evidence="7" type="ORF">J1605_022582</name>
</gene>
<proteinExistence type="inferred from homology"/>
<dbReference type="EMBL" id="JAIQCJ010001648">
    <property type="protein sequence ID" value="KAJ8788021.1"/>
    <property type="molecule type" value="Genomic_DNA"/>
</dbReference>
<comment type="caution">
    <text evidence="7">The sequence shown here is derived from an EMBL/GenBank/DDBJ whole genome shotgun (WGS) entry which is preliminary data.</text>
</comment>
<dbReference type="Pfam" id="PF00644">
    <property type="entry name" value="PARP"/>
    <property type="match status" value="1"/>
</dbReference>
<keyword evidence="1 5" id="KW-0328">Glycosyltransferase</keyword>
<dbReference type="GO" id="GO:1990404">
    <property type="term" value="F:NAD+-protein mono-ADP-ribosyltransferase activity"/>
    <property type="evidence" value="ECO:0007669"/>
    <property type="project" value="TreeGrafter"/>
</dbReference>
<dbReference type="SUPFAM" id="SSF56399">
    <property type="entry name" value="ADP-ribosylation"/>
    <property type="match status" value="1"/>
</dbReference>
<evidence type="ECO:0000256" key="4">
    <source>
        <dbReference type="ARBA" id="ARBA00024347"/>
    </source>
</evidence>
<dbReference type="AlphaFoldDB" id="A0AB34H5F7"/>
<feature type="domain" description="PARP catalytic" evidence="6">
    <location>
        <begin position="1"/>
        <end position="112"/>
    </location>
</feature>
<accession>A0AB34H5F7</accession>
<dbReference type="GO" id="GO:0003950">
    <property type="term" value="F:NAD+ poly-ADP-ribosyltransferase activity"/>
    <property type="evidence" value="ECO:0007669"/>
    <property type="project" value="UniProtKB-UniRule"/>
</dbReference>
<dbReference type="Proteomes" id="UP001159641">
    <property type="component" value="Unassembled WGS sequence"/>
</dbReference>
<dbReference type="PANTHER" id="PTHR10459">
    <property type="entry name" value="DNA LIGASE"/>
    <property type="match status" value="1"/>
</dbReference>
<evidence type="ECO:0000256" key="5">
    <source>
        <dbReference type="RuleBase" id="RU362114"/>
    </source>
</evidence>
<evidence type="ECO:0000256" key="1">
    <source>
        <dbReference type="ARBA" id="ARBA00022676"/>
    </source>
</evidence>
<reference evidence="7 8" key="1">
    <citation type="submission" date="2022-11" db="EMBL/GenBank/DDBJ databases">
        <title>Whole genome sequence of Eschrichtius robustus ER-17-0199.</title>
        <authorList>
            <person name="Bruniche-Olsen A."/>
            <person name="Black A.N."/>
            <person name="Fields C.J."/>
            <person name="Walden K."/>
            <person name="Dewoody J.A."/>
        </authorList>
    </citation>
    <scope>NUCLEOTIDE SEQUENCE [LARGE SCALE GENOMIC DNA]</scope>
    <source>
        <strain evidence="7">ER-17-0199</strain>
        <tissue evidence="7">Blubber</tissue>
    </source>
</reference>
<dbReference type="GO" id="GO:0070212">
    <property type="term" value="P:protein poly-ADP-ribosylation"/>
    <property type="evidence" value="ECO:0007669"/>
    <property type="project" value="TreeGrafter"/>
</dbReference>
<organism evidence="7 8">
    <name type="scientific">Eschrichtius robustus</name>
    <name type="common">California gray whale</name>
    <name type="synonym">Eschrichtius gibbosus</name>
    <dbReference type="NCBI Taxonomy" id="9764"/>
    <lineage>
        <taxon>Eukaryota</taxon>
        <taxon>Metazoa</taxon>
        <taxon>Chordata</taxon>
        <taxon>Craniata</taxon>
        <taxon>Vertebrata</taxon>
        <taxon>Euteleostomi</taxon>
        <taxon>Mammalia</taxon>
        <taxon>Eutheria</taxon>
        <taxon>Laurasiatheria</taxon>
        <taxon>Artiodactyla</taxon>
        <taxon>Whippomorpha</taxon>
        <taxon>Cetacea</taxon>
        <taxon>Mysticeti</taxon>
        <taxon>Eschrichtiidae</taxon>
        <taxon>Eschrichtius</taxon>
    </lineage>
</organism>
<evidence type="ECO:0000256" key="3">
    <source>
        <dbReference type="ARBA" id="ARBA00023027"/>
    </source>
</evidence>
<dbReference type="GO" id="GO:0006302">
    <property type="term" value="P:double-strand break repair"/>
    <property type="evidence" value="ECO:0007669"/>
    <property type="project" value="TreeGrafter"/>
</dbReference>
<evidence type="ECO:0000259" key="6">
    <source>
        <dbReference type="PROSITE" id="PS51059"/>
    </source>
</evidence>
<evidence type="ECO:0000256" key="2">
    <source>
        <dbReference type="ARBA" id="ARBA00022679"/>
    </source>
</evidence>
<sequence>MCPPVTGMSCGAHDIGYMFLGEVALGREYHITVYEPSLKQPSPGFDSVIARGHTEPVPTQDTKLELDGQRVVVPQGQPMPCPEFSSSSFFQSEYLIYQESQCRLRYLLEVRL</sequence>
<evidence type="ECO:0000313" key="8">
    <source>
        <dbReference type="Proteomes" id="UP001159641"/>
    </source>
</evidence>
<keyword evidence="3 5" id="KW-0520">NAD</keyword>